<evidence type="ECO:0000259" key="10">
    <source>
        <dbReference type="Pfam" id="PF04389"/>
    </source>
</evidence>
<keyword evidence="3 6" id="KW-0645">Protease</keyword>
<evidence type="ECO:0000256" key="1">
    <source>
        <dbReference type="ARBA" id="ARBA00001947"/>
    </source>
</evidence>
<dbReference type="OrthoDB" id="10013407at2759"/>
<dbReference type="EC" id="3.4.-.-" evidence="6"/>
<evidence type="ECO:0000256" key="5">
    <source>
        <dbReference type="ARBA" id="ARBA00022833"/>
    </source>
</evidence>
<evidence type="ECO:0000313" key="11">
    <source>
        <dbReference type="EMBL" id="CAG8578009.1"/>
    </source>
</evidence>
<evidence type="ECO:0000256" key="8">
    <source>
        <dbReference type="SAM" id="Phobius"/>
    </source>
</evidence>
<dbReference type="PANTHER" id="PTHR12147:SF26">
    <property type="entry name" value="PEPTIDASE M28 DOMAIN-CONTAINING PROTEIN"/>
    <property type="match status" value="1"/>
</dbReference>
<keyword evidence="6" id="KW-0479">Metal-binding</keyword>
<dbReference type="InterPro" id="IPR045175">
    <property type="entry name" value="M28_fam"/>
</dbReference>
<comment type="similarity">
    <text evidence="2">Belongs to the peptidase M28 family. M28B subfamily.</text>
</comment>
<evidence type="ECO:0000256" key="7">
    <source>
        <dbReference type="SAM" id="MobiDB-lite"/>
    </source>
</evidence>
<name>A0A9N9BTU0_9GLOM</name>
<evidence type="ECO:0000256" key="2">
    <source>
        <dbReference type="ARBA" id="ARBA00005634"/>
    </source>
</evidence>
<reference evidence="11" key="1">
    <citation type="submission" date="2021-06" db="EMBL/GenBank/DDBJ databases">
        <authorList>
            <person name="Kallberg Y."/>
            <person name="Tangrot J."/>
            <person name="Rosling A."/>
        </authorList>
    </citation>
    <scope>NUCLEOTIDE SEQUENCE</scope>
    <source>
        <strain evidence="11">IA702</strain>
    </source>
</reference>
<proteinExistence type="inferred from homology"/>
<dbReference type="PANTHER" id="PTHR12147">
    <property type="entry name" value="METALLOPEPTIDASE M28 FAMILY MEMBER"/>
    <property type="match status" value="1"/>
</dbReference>
<keyword evidence="8" id="KW-0472">Membrane</keyword>
<feature type="transmembrane region" description="Helical" evidence="8">
    <location>
        <begin position="29"/>
        <end position="48"/>
    </location>
</feature>
<dbReference type="AlphaFoldDB" id="A0A9N9BTU0"/>
<dbReference type="CDD" id="cd00538">
    <property type="entry name" value="PA"/>
    <property type="match status" value="1"/>
</dbReference>
<dbReference type="Pfam" id="PF04389">
    <property type="entry name" value="Peptidase_M28"/>
    <property type="match status" value="1"/>
</dbReference>
<gene>
    <name evidence="11" type="ORF">POCULU_LOCUS6340</name>
</gene>
<dbReference type="Proteomes" id="UP000789572">
    <property type="component" value="Unassembled WGS sequence"/>
</dbReference>
<accession>A0A9N9BTU0</accession>
<keyword evidence="5 6" id="KW-0862">Zinc</keyword>
<evidence type="ECO:0000256" key="6">
    <source>
        <dbReference type="RuleBase" id="RU361240"/>
    </source>
</evidence>
<feature type="region of interest" description="Disordered" evidence="7">
    <location>
        <begin position="1"/>
        <end position="23"/>
    </location>
</feature>
<evidence type="ECO:0000259" key="9">
    <source>
        <dbReference type="Pfam" id="PF02225"/>
    </source>
</evidence>
<evidence type="ECO:0000256" key="4">
    <source>
        <dbReference type="ARBA" id="ARBA00022801"/>
    </source>
</evidence>
<keyword evidence="12" id="KW-1185">Reference proteome</keyword>
<dbReference type="InterPro" id="IPR046450">
    <property type="entry name" value="PA_dom_sf"/>
</dbReference>
<feature type="domain" description="PA" evidence="9">
    <location>
        <begin position="189"/>
        <end position="279"/>
    </location>
</feature>
<dbReference type="EMBL" id="CAJVPJ010001146">
    <property type="protein sequence ID" value="CAG8578009.1"/>
    <property type="molecule type" value="Genomic_DNA"/>
</dbReference>
<organism evidence="11 12">
    <name type="scientific">Paraglomus occultum</name>
    <dbReference type="NCBI Taxonomy" id="144539"/>
    <lineage>
        <taxon>Eukaryota</taxon>
        <taxon>Fungi</taxon>
        <taxon>Fungi incertae sedis</taxon>
        <taxon>Mucoromycota</taxon>
        <taxon>Glomeromycotina</taxon>
        <taxon>Glomeromycetes</taxon>
        <taxon>Paraglomerales</taxon>
        <taxon>Paraglomeraceae</taxon>
        <taxon>Paraglomus</taxon>
    </lineage>
</organism>
<comment type="caution">
    <text evidence="11">The sequence shown here is derived from an EMBL/GenBank/DDBJ whole genome shotgun (WGS) entry which is preliminary data.</text>
</comment>
<keyword evidence="8" id="KW-1133">Transmembrane helix</keyword>
<dbReference type="InterPro" id="IPR003137">
    <property type="entry name" value="PA_domain"/>
</dbReference>
<comment type="cofactor">
    <cofactor evidence="1">
        <name>Zn(2+)</name>
        <dbReference type="ChEBI" id="CHEBI:29105"/>
    </cofactor>
</comment>
<keyword evidence="4 6" id="KW-0378">Hydrolase</keyword>
<dbReference type="InterPro" id="IPR007484">
    <property type="entry name" value="Peptidase_M28"/>
</dbReference>
<sequence>MPSENTPLFGENASAHNDNESSRKSSVPYGLIALFLFIFLIIALISMAPHDFYESSPEDIISPGQLTRNVFAHLKAFDQIAKSGASVKHNGHGSRSVLNSYNKSAEYVVSQLEKTKCETERMYFKVPVWNKVKEAAMNVSLNTTPTGKDVKNTIALQGGIDFWSTYDDFDLFVYDMRDGGVATMVENAAVVEIPHYGCQEVKEWKHVKGKVALISNGGKCTYFKAAYRAENEGAVAVIFYNTPEDQELIYTRVRKYAWSEGDPTIRIPVLSSTYTVGQLLRNEHSARISIRTYSTLTIATTYNVICRWGEASSYDNTIVLGAHLDSVPDGPGLVDNASGSAVLLEILLALERAHFVSKNYLIFAWWGAEELGQLGSRMFVKKLLETGEIDSVAMNLNFDMLGSPNYVPFIHRGTDAPLEVQNASIKIQKTFIEYFSAARRPYEIIDMKAGSDFLPFLENGIPSGGILTGAGAKKTEEQRRIFGGFANAAYDTCYHQSCDDVENVNEDAIMITSSAALHTIIRFAQQPHLRRFLDIAV</sequence>
<dbReference type="Gene3D" id="3.40.630.10">
    <property type="entry name" value="Zn peptidases"/>
    <property type="match status" value="1"/>
</dbReference>
<dbReference type="GO" id="GO:0006508">
    <property type="term" value="P:proteolysis"/>
    <property type="evidence" value="ECO:0007669"/>
    <property type="project" value="UniProtKB-KW"/>
</dbReference>
<dbReference type="GO" id="GO:0046872">
    <property type="term" value="F:metal ion binding"/>
    <property type="evidence" value="ECO:0007669"/>
    <property type="project" value="UniProtKB-KW"/>
</dbReference>
<keyword evidence="8" id="KW-0812">Transmembrane</keyword>
<dbReference type="Pfam" id="PF02225">
    <property type="entry name" value="PA"/>
    <property type="match status" value="1"/>
</dbReference>
<dbReference type="SUPFAM" id="SSF52025">
    <property type="entry name" value="PA domain"/>
    <property type="match status" value="1"/>
</dbReference>
<dbReference type="SUPFAM" id="SSF53187">
    <property type="entry name" value="Zn-dependent exopeptidases"/>
    <property type="match status" value="1"/>
</dbReference>
<feature type="domain" description="Peptidase M28" evidence="10">
    <location>
        <begin position="303"/>
        <end position="518"/>
    </location>
</feature>
<evidence type="ECO:0000256" key="3">
    <source>
        <dbReference type="ARBA" id="ARBA00022670"/>
    </source>
</evidence>
<evidence type="ECO:0000313" key="12">
    <source>
        <dbReference type="Proteomes" id="UP000789572"/>
    </source>
</evidence>
<dbReference type="GO" id="GO:0008235">
    <property type="term" value="F:metalloexopeptidase activity"/>
    <property type="evidence" value="ECO:0007669"/>
    <property type="project" value="InterPro"/>
</dbReference>
<protein>
    <recommendedName>
        <fullName evidence="6">Peptide hydrolase</fullName>
        <ecNumber evidence="6">3.4.-.-</ecNumber>
    </recommendedName>
</protein>